<sequence length="322" mass="34654">MEVSKAHYIDGRSKVEIARELGLSRFQVARMLNRAREVGIVSITLNSGAPMPELGKKVRDHLQLRNAEVVEAYGDQHNMRAAVGRETGTYLAGQLTEDDVLGLGWGRTLNAMLDGITYLPPAEVVQLSGWFGGGFRDGTAELARRAIALTGGTAKAIPAPFFSVDARTVALLRRRPDVAEVVDAFDRLTTAVVSLGAVGPRPITITYTDVPERFNEQVMRSGAVAEVCGNLFAEDGGAIDSSVSRHTLSVTAEQLRKVPRVVMAAAHTDKAAAVRAVCAAGVPTDVVLDVELAHALLRMPAVTETQRSTEREDRTRRSPECA</sequence>
<dbReference type="AlphaFoldDB" id="A0A9D2LDS8"/>
<evidence type="ECO:0000313" key="7">
    <source>
        <dbReference type="EMBL" id="HJB10736.1"/>
    </source>
</evidence>
<name>A0A9D2LDS8_9MICO</name>
<feature type="compositionally biased region" description="Basic and acidic residues" evidence="5">
    <location>
        <begin position="307"/>
        <end position="322"/>
    </location>
</feature>
<dbReference type="EMBL" id="DWZH01000069">
    <property type="protein sequence ID" value="HJB10736.1"/>
    <property type="molecule type" value="Genomic_DNA"/>
</dbReference>
<dbReference type="Gene3D" id="1.10.10.60">
    <property type="entry name" value="Homeodomain-like"/>
    <property type="match status" value="1"/>
</dbReference>
<keyword evidence="4" id="KW-0804">Transcription</keyword>
<dbReference type="GO" id="GO:0003677">
    <property type="term" value="F:DNA binding"/>
    <property type="evidence" value="ECO:0007669"/>
    <property type="project" value="UniProtKB-KW"/>
</dbReference>
<protein>
    <recommendedName>
        <fullName evidence="6">Sugar-binding domain-containing protein</fullName>
    </recommendedName>
</protein>
<keyword evidence="2" id="KW-0805">Transcription regulation</keyword>
<evidence type="ECO:0000256" key="4">
    <source>
        <dbReference type="ARBA" id="ARBA00023163"/>
    </source>
</evidence>
<dbReference type="Pfam" id="PF04198">
    <property type="entry name" value="Sugar-bind"/>
    <property type="match status" value="1"/>
</dbReference>
<feature type="region of interest" description="Disordered" evidence="5">
    <location>
        <begin position="302"/>
        <end position="322"/>
    </location>
</feature>
<dbReference type="PANTHER" id="PTHR34294:SF1">
    <property type="entry name" value="TRANSCRIPTIONAL REGULATOR LSRR"/>
    <property type="match status" value="1"/>
</dbReference>
<dbReference type="PANTHER" id="PTHR34294">
    <property type="entry name" value="TRANSCRIPTIONAL REGULATOR-RELATED"/>
    <property type="match status" value="1"/>
</dbReference>
<gene>
    <name evidence="7" type="ORF">H9786_09445</name>
</gene>
<dbReference type="GO" id="GO:0030246">
    <property type="term" value="F:carbohydrate binding"/>
    <property type="evidence" value="ECO:0007669"/>
    <property type="project" value="InterPro"/>
</dbReference>
<keyword evidence="3" id="KW-0238">DNA-binding</keyword>
<comment type="similarity">
    <text evidence="1">Belongs to the SorC transcriptional regulatory family.</text>
</comment>
<evidence type="ECO:0000256" key="2">
    <source>
        <dbReference type="ARBA" id="ARBA00023015"/>
    </source>
</evidence>
<dbReference type="Proteomes" id="UP000823823">
    <property type="component" value="Unassembled WGS sequence"/>
</dbReference>
<organism evidence="7 8">
    <name type="scientific">Candidatus Brachybacterium merdavium</name>
    <dbReference type="NCBI Taxonomy" id="2838513"/>
    <lineage>
        <taxon>Bacteria</taxon>
        <taxon>Bacillati</taxon>
        <taxon>Actinomycetota</taxon>
        <taxon>Actinomycetes</taxon>
        <taxon>Micrococcales</taxon>
        <taxon>Dermabacteraceae</taxon>
        <taxon>Brachybacterium</taxon>
    </lineage>
</organism>
<evidence type="ECO:0000256" key="3">
    <source>
        <dbReference type="ARBA" id="ARBA00023125"/>
    </source>
</evidence>
<evidence type="ECO:0000256" key="5">
    <source>
        <dbReference type="SAM" id="MobiDB-lite"/>
    </source>
</evidence>
<feature type="domain" description="Sugar-binding" evidence="6">
    <location>
        <begin position="53"/>
        <end position="298"/>
    </location>
</feature>
<reference evidence="7" key="2">
    <citation type="submission" date="2021-04" db="EMBL/GenBank/DDBJ databases">
        <authorList>
            <person name="Gilroy R."/>
        </authorList>
    </citation>
    <scope>NUCLEOTIDE SEQUENCE</scope>
    <source>
        <strain evidence="7">ChiHjej13B12-24818</strain>
    </source>
</reference>
<evidence type="ECO:0000256" key="1">
    <source>
        <dbReference type="ARBA" id="ARBA00010466"/>
    </source>
</evidence>
<evidence type="ECO:0000259" key="6">
    <source>
        <dbReference type="Pfam" id="PF04198"/>
    </source>
</evidence>
<accession>A0A9D2LDS8</accession>
<reference evidence="7" key="1">
    <citation type="journal article" date="2021" name="PeerJ">
        <title>Extensive microbial diversity within the chicken gut microbiome revealed by metagenomics and culture.</title>
        <authorList>
            <person name="Gilroy R."/>
            <person name="Ravi A."/>
            <person name="Getino M."/>
            <person name="Pursley I."/>
            <person name="Horton D.L."/>
            <person name="Alikhan N.F."/>
            <person name="Baker D."/>
            <person name="Gharbi K."/>
            <person name="Hall N."/>
            <person name="Watson M."/>
            <person name="Adriaenssens E.M."/>
            <person name="Foster-Nyarko E."/>
            <person name="Jarju S."/>
            <person name="Secka A."/>
            <person name="Antonio M."/>
            <person name="Oren A."/>
            <person name="Chaudhuri R.R."/>
            <person name="La Ragione R."/>
            <person name="Hildebrand F."/>
            <person name="Pallen M.J."/>
        </authorList>
    </citation>
    <scope>NUCLEOTIDE SEQUENCE</scope>
    <source>
        <strain evidence="7">ChiHjej13B12-24818</strain>
    </source>
</reference>
<evidence type="ECO:0000313" key="8">
    <source>
        <dbReference type="Proteomes" id="UP000823823"/>
    </source>
</evidence>
<dbReference type="SUPFAM" id="SSF100950">
    <property type="entry name" value="NagB/RpiA/CoA transferase-like"/>
    <property type="match status" value="1"/>
</dbReference>
<dbReference type="InterPro" id="IPR007324">
    <property type="entry name" value="Sugar-bd_dom_put"/>
</dbReference>
<proteinExistence type="inferred from homology"/>
<dbReference type="Gene3D" id="3.40.50.1360">
    <property type="match status" value="1"/>
</dbReference>
<dbReference type="InterPro" id="IPR037171">
    <property type="entry name" value="NagB/RpiA_transferase-like"/>
</dbReference>
<dbReference type="InterPro" id="IPR051054">
    <property type="entry name" value="SorC_transcr_regulators"/>
</dbReference>
<comment type="caution">
    <text evidence="7">The sequence shown here is derived from an EMBL/GenBank/DDBJ whole genome shotgun (WGS) entry which is preliminary data.</text>
</comment>